<keyword evidence="4" id="KW-0009">Actin-binding</keyword>
<dbReference type="Proteomes" id="UP001344447">
    <property type="component" value="Unassembled WGS sequence"/>
</dbReference>
<evidence type="ECO:0000259" key="5">
    <source>
        <dbReference type="PROSITE" id="PS51263"/>
    </source>
</evidence>
<dbReference type="InterPro" id="IPR017904">
    <property type="entry name" value="ADF/Cofilin"/>
</dbReference>
<keyword evidence="7" id="KW-1185">Reference proteome</keyword>
<dbReference type="GO" id="GO:0030042">
    <property type="term" value="P:actin filament depolymerization"/>
    <property type="evidence" value="ECO:0007669"/>
    <property type="project" value="InterPro"/>
</dbReference>
<reference evidence="6 7" key="1">
    <citation type="submission" date="2023-11" db="EMBL/GenBank/DDBJ databases">
        <title>Dfirmibasis_genome.</title>
        <authorList>
            <person name="Edelbroek B."/>
            <person name="Kjellin J."/>
            <person name="Jerlstrom-Hultqvist J."/>
            <person name="Soderbom F."/>
        </authorList>
    </citation>
    <scope>NUCLEOTIDE SEQUENCE [LARGE SCALE GENOMIC DNA]</scope>
    <source>
        <strain evidence="6 7">TNS-C-14</strain>
    </source>
</reference>
<dbReference type="PROSITE" id="PS51263">
    <property type="entry name" value="ADF_H"/>
    <property type="match status" value="1"/>
</dbReference>
<feature type="domain" description="ADF-H" evidence="5">
    <location>
        <begin position="8"/>
        <end position="135"/>
    </location>
</feature>
<dbReference type="InterPro" id="IPR002108">
    <property type="entry name" value="ADF-H"/>
</dbReference>
<dbReference type="InterPro" id="IPR029006">
    <property type="entry name" value="ADF-H/Gelsolin-like_dom_sf"/>
</dbReference>
<dbReference type="GO" id="GO:0005737">
    <property type="term" value="C:cytoplasm"/>
    <property type="evidence" value="ECO:0007669"/>
    <property type="project" value="UniProtKB-SubCell"/>
</dbReference>
<evidence type="ECO:0000313" key="7">
    <source>
        <dbReference type="Proteomes" id="UP001344447"/>
    </source>
</evidence>
<evidence type="ECO:0000313" key="6">
    <source>
        <dbReference type="EMBL" id="KAK5575220.1"/>
    </source>
</evidence>
<dbReference type="SUPFAM" id="SSF55753">
    <property type="entry name" value="Actin depolymerizing proteins"/>
    <property type="match status" value="1"/>
</dbReference>
<evidence type="ECO:0000256" key="3">
    <source>
        <dbReference type="ARBA" id="ARBA00022490"/>
    </source>
</evidence>
<dbReference type="GO" id="GO:0015629">
    <property type="term" value="C:actin cytoskeleton"/>
    <property type="evidence" value="ECO:0007669"/>
    <property type="project" value="InterPro"/>
</dbReference>
<dbReference type="EMBL" id="JAVFKY010000006">
    <property type="protein sequence ID" value="KAK5575220.1"/>
    <property type="molecule type" value="Genomic_DNA"/>
</dbReference>
<sequence length="139" mass="15732">MTTPAKPTIAKISPECQTYFQDIKFRNKYQGVIYKVNEESNMVTDKTLVADGEFSELAESLPTDQCRIIIYRYKSGEGSKLFFIYWGPDSAPQQDKLIYGNAKVTLAITLKGIDHKISASNINEISEQVFIDRITPKTL</sequence>
<dbReference type="PANTHER" id="PTHR11913">
    <property type="entry name" value="COFILIN-RELATED"/>
    <property type="match status" value="1"/>
</dbReference>
<comment type="similarity">
    <text evidence="2">Belongs to the actin-binding proteins ADF family.</text>
</comment>
<keyword evidence="3" id="KW-0963">Cytoplasm</keyword>
<dbReference type="Pfam" id="PF00241">
    <property type="entry name" value="Cofilin_ADF"/>
    <property type="match status" value="1"/>
</dbReference>
<evidence type="ECO:0000256" key="4">
    <source>
        <dbReference type="ARBA" id="ARBA00023203"/>
    </source>
</evidence>
<gene>
    <name evidence="6" type="ORF">RB653_010476</name>
</gene>
<name>A0AAN7TZD5_9MYCE</name>
<organism evidence="6 7">
    <name type="scientific">Dictyostelium firmibasis</name>
    <dbReference type="NCBI Taxonomy" id="79012"/>
    <lineage>
        <taxon>Eukaryota</taxon>
        <taxon>Amoebozoa</taxon>
        <taxon>Evosea</taxon>
        <taxon>Eumycetozoa</taxon>
        <taxon>Dictyostelia</taxon>
        <taxon>Dictyosteliales</taxon>
        <taxon>Dictyosteliaceae</taxon>
        <taxon>Dictyostelium</taxon>
    </lineage>
</organism>
<accession>A0AAN7TZD5</accession>
<evidence type="ECO:0000256" key="1">
    <source>
        <dbReference type="ARBA" id="ARBA00004496"/>
    </source>
</evidence>
<protein>
    <recommendedName>
        <fullName evidence="5">ADF-H domain-containing protein</fullName>
    </recommendedName>
</protein>
<comment type="subcellular location">
    <subcellularLocation>
        <location evidence="1">Cytoplasm</location>
    </subcellularLocation>
</comment>
<dbReference type="Gene3D" id="3.40.20.10">
    <property type="entry name" value="Severin"/>
    <property type="match status" value="1"/>
</dbReference>
<comment type="caution">
    <text evidence="6">The sequence shown here is derived from an EMBL/GenBank/DDBJ whole genome shotgun (WGS) entry which is preliminary data.</text>
</comment>
<dbReference type="AlphaFoldDB" id="A0AAN7TZD5"/>
<dbReference type="CDD" id="cd11286">
    <property type="entry name" value="ADF_cofilin_like"/>
    <property type="match status" value="1"/>
</dbReference>
<dbReference type="SMART" id="SM00102">
    <property type="entry name" value="ADF"/>
    <property type="match status" value="1"/>
</dbReference>
<evidence type="ECO:0000256" key="2">
    <source>
        <dbReference type="ARBA" id="ARBA00006844"/>
    </source>
</evidence>
<dbReference type="GO" id="GO:0003779">
    <property type="term" value="F:actin binding"/>
    <property type="evidence" value="ECO:0007669"/>
    <property type="project" value="UniProtKB-KW"/>
</dbReference>
<proteinExistence type="inferred from homology"/>